<evidence type="ECO:0000256" key="1">
    <source>
        <dbReference type="ARBA" id="ARBA00008523"/>
    </source>
</evidence>
<feature type="region of interest" description="Disordered" evidence="2">
    <location>
        <begin position="240"/>
        <end position="349"/>
    </location>
</feature>
<proteinExistence type="inferred from homology"/>
<comment type="similarity">
    <text evidence="1">Belongs to the tymoviridae protein p69 family.</text>
</comment>
<evidence type="ECO:0000256" key="2">
    <source>
        <dbReference type="SAM" id="MobiDB-lite"/>
    </source>
</evidence>
<feature type="compositionally biased region" description="Pro residues" evidence="2">
    <location>
        <begin position="260"/>
        <end position="273"/>
    </location>
</feature>
<feature type="compositionally biased region" description="Basic residues" evidence="2">
    <location>
        <begin position="502"/>
        <end position="511"/>
    </location>
</feature>
<feature type="compositionally biased region" description="Polar residues" evidence="2">
    <location>
        <begin position="338"/>
        <end position="349"/>
    </location>
</feature>
<dbReference type="RefSeq" id="YP_007517182.1">
    <property type="nucleotide sequence ID" value="NC_020471.1"/>
</dbReference>
<feature type="compositionally biased region" description="Polar residues" evidence="2">
    <location>
        <begin position="313"/>
        <end position="328"/>
    </location>
</feature>
<accession>M1RUZ7</accession>
<evidence type="ECO:0000313" key="3">
    <source>
        <dbReference type="EMBL" id="AGG15960.1"/>
    </source>
</evidence>
<dbReference type="OrthoDB" id="19242at10239"/>
<feature type="region of interest" description="Disordered" evidence="2">
    <location>
        <begin position="497"/>
        <end position="544"/>
    </location>
</feature>
<sequence length="627" mass="68332">MNHVFPDCPRSSQFNYSSRCFYKSNSQCRRGTSPRLSIPISLAAPKRVSATPSLLGHPELWSRHHPSPSPYSQNSRNIHAVQSLALSCQNPFHCHVHEAQQVFKTPAPERQLYHSHQLPLDCRGHHQVPRDFSLVPYHRVLLHARRADVLLSSADIDSLLREPQSSDSLLLSCGSPRVSLHRPFSTSRSLLLPDFRKHSPLHSGVPPLRSLQPASSSPVLAKGGFHFSLFTPALSHEAGILGPRPLHPDPERTASKTFPQSPPKSCPNSPPLQPQQQPSPVHRSSLQQFGTSRQPGFLPDSRLPRVAFRHVSESTSPPSAHSNRSVQCSLHLHKSRSDSPNFRPSRVCPNTEQQGRVLLGYPKCLGQSPDLRSAQLSPSTLSKLPILPEPVQTTPIALLSALENVLVGSLAIPLIFSPSSPGDEFKFSNSDSKATFSFPSPSSISLHFDCTSLQHGAFPTAALSPLPGKVSPVGCFPSPKKPSSKASICSKDRVETPISRQLHSKAQHRSPNHFDRPSEHPSSSEILPLSYPSTASRPISSESSSSEVPALLVSSGTPCVQSGALSPVSSSSYSSCGSLSSYSSPPRFPENQPRVAPTESTPRISASELRSRLLELHLKYPFIDEDC</sequence>
<dbReference type="InterPro" id="IPR004935">
    <property type="entry name" value="45/70kDa_tymovirus"/>
</dbReference>
<keyword evidence="4" id="KW-1185">Reference proteome</keyword>
<protein>
    <submittedName>
        <fullName evidence="3">Putative movement protein</fullName>
    </submittedName>
</protein>
<dbReference type="GeneID" id="14690519"/>
<feature type="region of interest" description="Disordered" evidence="2">
    <location>
        <begin position="577"/>
        <end position="603"/>
    </location>
</feature>
<dbReference type="KEGG" id="vg:14690519"/>
<name>M1RUZ7_9VIRU</name>
<dbReference type="Proteomes" id="UP000201773">
    <property type="component" value="Segment"/>
</dbReference>
<feature type="compositionally biased region" description="Low complexity" evidence="2">
    <location>
        <begin position="533"/>
        <end position="544"/>
    </location>
</feature>
<reference evidence="3 4" key="1">
    <citation type="journal article" date="2013" name="Virus Res.">
        <title>The complete genome sequences of a Peruvian and a Colombian isolate of Andean potato latent virus and partial sequences of further isolates suggest the existence of two distinct potato-infecting tymovirus species.</title>
        <authorList>
            <person name="Kreuze J."/>
            <person name="Koenig R."/>
            <person name="De Souza J."/>
            <person name="Vetten H.J."/>
            <person name="Muller G."/>
            <person name="Flores B."/>
            <person name="Ziebell H."/>
            <person name="Cuellar W."/>
        </authorList>
    </citation>
    <scope>NUCLEOTIDE SEQUENCE [LARGE SCALE GENOMIC DNA]</scope>
    <source>
        <strain evidence="3">Hu</strain>
    </source>
</reference>
<evidence type="ECO:0000313" key="4">
    <source>
        <dbReference type="Proteomes" id="UP000201773"/>
    </source>
</evidence>
<organism evidence="3 4">
    <name type="scientific">Andean potato mild mosaic virus</name>
    <dbReference type="NCBI Taxonomy" id="1296569"/>
    <lineage>
        <taxon>Viruses</taxon>
        <taxon>Riboviria</taxon>
        <taxon>Orthornavirae</taxon>
        <taxon>Kitrinoviricota</taxon>
        <taxon>Alsuviricetes</taxon>
        <taxon>Tymovirales</taxon>
        <taxon>Tymoviridae</taxon>
        <taxon>Tymovirus</taxon>
        <taxon>Tymovirus mosandigenum</taxon>
    </lineage>
</organism>
<feature type="compositionally biased region" description="Polar residues" evidence="2">
    <location>
        <begin position="282"/>
        <end position="294"/>
    </location>
</feature>
<dbReference type="Pfam" id="PF03251">
    <property type="entry name" value="Tymo_45kd_70kd"/>
    <property type="match status" value="1"/>
</dbReference>
<dbReference type="EMBL" id="JX508290">
    <property type="protein sequence ID" value="AGG15960.1"/>
    <property type="molecule type" value="Genomic_RNA"/>
</dbReference>